<dbReference type="Pfam" id="PF00392">
    <property type="entry name" value="GntR"/>
    <property type="match status" value="1"/>
</dbReference>
<dbReference type="PANTHER" id="PTHR43537:SF24">
    <property type="entry name" value="GLUCONATE OPERON TRANSCRIPTIONAL REPRESSOR"/>
    <property type="match status" value="1"/>
</dbReference>
<dbReference type="SUPFAM" id="SSF46785">
    <property type="entry name" value="Winged helix' DNA-binding domain"/>
    <property type="match status" value="1"/>
</dbReference>
<dbReference type="PROSITE" id="PS50949">
    <property type="entry name" value="HTH_GNTR"/>
    <property type="match status" value="1"/>
</dbReference>
<dbReference type="SUPFAM" id="SSF48008">
    <property type="entry name" value="GntR ligand-binding domain-like"/>
    <property type="match status" value="1"/>
</dbReference>
<dbReference type="SMART" id="SM00895">
    <property type="entry name" value="FCD"/>
    <property type="match status" value="1"/>
</dbReference>
<gene>
    <name evidence="5" type="ORF">ACTIVE_3199</name>
</gene>
<organism evidence="5 6">
    <name type="scientific">Actinomadura verrucosospora</name>
    <dbReference type="NCBI Taxonomy" id="46165"/>
    <lineage>
        <taxon>Bacteria</taxon>
        <taxon>Bacillati</taxon>
        <taxon>Actinomycetota</taxon>
        <taxon>Actinomycetes</taxon>
        <taxon>Streptosporangiales</taxon>
        <taxon>Thermomonosporaceae</taxon>
        <taxon>Actinomadura</taxon>
    </lineage>
</organism>
<dbReference type="RefSeq" id="WP_173095805.1">
    <property type="nucleotide sequence ID" value="NZ_CP053892.1"/>
</dbReference>
<keyword evidence="1" id="KW-0805">Transcription regulation</keyword>
<dbReference type="InterPro" id="IPR008920">
    <property type="entry name" value="TF_FadR/GntR_C"/>
</dbReference>
<proteinExistence type="predicted"/>
<dbReference type="GO" id="GO:0003677">
    <property type="term" value="F:DNA binding"/>
    <property type="evidence" value="ECO:0007669"/>
    <property type="project" value="UniProtKB-KW"/>
</dbReference>
<dbReference type="CDD" id="cd07377">
    <property type="entry name" value="WHTH_GntR"/>
    <property type="match status" value="1"/>
</dbReference>
<evidence type="ECO:0000256" key="1">
    <source>
        <dbReference type="ARBA" id="ARBA00023015"/>
    </source>
</evidence>
<evidence type="ECO:0000313" key="5">
    <source>
        <dbReference type="EMBL" id="QKG21561.1"/>
    </source>
</evidence>
<keyword evidence="6" id="KW-1185">Reference proteome</keyword>
<dbReference type="Gene3D" id="1.20.120.530">
    <property type="entry name" value="GntR ligand-binding domain-like"/>
    <property type="match status" value="1"/>
</dbReference>
<dbReference type="InterPro" id="IPR000524">
    <property type="entry name" value="Tscrpt_reg_HTH_GntR"/>
</dbReference>
<dbReference type="PANTHER" id="PTHR43537">
    <property type="entry name" value="TRANSCRIPTIONAL REGULATOR, GNTR FAMILY"/>
    <property type="match status" value="1"/>
</dbReference>
<evidence type="ECO:0000256" key="2">
    <source>
        <dbReference type="ARBA" id="ARBA00023125"/>
    </source>
</evidence>
<dbReference type="InterPro" id="IPR036388">
    <property type="entry name" value="WH-like_DNA-bd_sf"/>
</dbReference>
<reference evidence="5 6" key="1">
    <citation type="submission" date="2020-05" db="EMBL/GenBank/DDBJ databases">
        <title>Actinomadura verrucosospora NRRL-B18236 (PFL_A860) Genome sequencing and assembly.</title>
        <authorList>
            <person name="Samborskyy M."/>
        </authorList>
    </citation>
    <scope>NUCLEOTIDE SEQUENCE [LARGE SCALE GENOMIC DNA]</scope>
    <source>
        <strain evidence="5 6">NRRL:B18236</strain>
    </source>
</reference>
<dbReference type="Gene3D" id="1.10.10.10">
    <property type="entry name" value="Winged helix-like DNA-binding domain superfamily/Winged helix DNA-binding domain"/>
    <property type="match status" value="1"/>
</dbReference>
<sequence>MEGRTSLAEKAYDMIKADIVSCRLRPGQLVIEADLAERYGMSKTPVRAALNLLSREKLVSVLPRKGTLIASISVQDIQHTYFLRQLLEPEAAALAARHATPDQIEDLVRLAGSTDTGDEHTAALRHNRQFHVAVAEASANPRLAAMVSELLTEVERFYNSHAAYHDSDHLRSDRHQELVEAIRAGDAERARSVTIENIRRSRKHLIAALVGESDEAIDGRAAHA</sequence>
<dbReference type="AlphaFoldDB" id="A0A7D3ZJQ0"/>
<accession>A0A7D3ZJQ0</accession>
<dbReference type="InterPro" id="IPR036390">
    <property type="entry name" value="WH_DNA-bd_sf"/>
</dbReference>
<protein>
    <submittedName>
        <fullName evidence="5">GntR family transcriptional regulator</fullName>
    </submittedName>
</protein>
<evidence type="ECO:0000259" key="4">
    <source>
        <dbReference type="PROSITE" id="PS50949"/>
    </source>
</evidence>
<dbReference type="Proteomes" id="UP000501240">
    <property type="component" value="Chromosome"/>
</dbReference>
<keyword evidence="2" id="KW-0238">DNA-binding</keyword>
<dbReference type="EMBL" id="CP053892">
    <property type="protein sequence ID" value="QKG21561.1"/>
    <property type="molecule type" value="Genomic_DNA"/>
</dbReference>
<dbReference type="Pfam" id="PF07729">
    <property type="entry name" value="FCD"/>
    <property type="match status" value="1"/>
</dbReference>
<dbReference type="SMART" id="SM00345">
    <property type="entry name" value="HTH_GNTR"/>
    <property type="match status" value="1"/>
</dbReference>
<dbReference type="InterPro" id="IPR011711">
    <property type="entry name" value="GntR_C"/>
</dbReference>
<evidence type="ECO:0000256" key="3">
    <source>
        <dbReference type="ARBA" id="ARBA00023163"/>
    </source>
</evidence>
<evidence type="ECO:0000313" key="6">
    <source>
        <dbReference type="Proteomes" id="UP000501240"/>
    </source>
</evidence>
<name>A0A7D3ZJQ0_ACTVE</name>
<keyword evidence="3" id="KW-0804">Transcription</keyword>
<feature type="domain" description="HTH gntR-type" evidence="4">
    <location>
        <begin position="5"/>
        <end position="72"/>
    </location>
</feature>
<dbReference type="GO" id="GO:0003700">
    <property type="term" value="F:DNA-binding transcription factor activity"/>
    <property type="evidence" value="ECO:0007669"/>
    <property type="project" value="InterPro"/>
</dbReference>